<dbReference type="GO" id="GO:0005484">
    <property type="term" value="F:SNAP receptor activity"/>
    <property type="evidence" value="ECO:0007669"/>
    <property type="project" value="InterPro"/>
</dbReference>
<dbReference type="AlphaFoldDB" id="A0A0G4FXD6"/>
<dbReference type="InParanoid" id="A0A0G4FXD6"/>
<dbReference type="FunCoup" id="A0A0G4FXD6">
    <property type="interactions" value="10"/>
</dbReference>
<dbReference type="PROSITE" id="PS50192">
    <property type="entry name" value="T_SNARE"/>
    <property type="match status" value="1"/>
</dbReference>
<evidence type="ECO:0000256" key="5">
    <source>
        <dbReference type="ARBA" id="ARBA00022989"/>
    </source>
</evidence>
<feature type="domain" description="T-SNARE coiled-coil homology" evidence="10">
    <location>
        <begin position="221"/>
        <end position="283"/>
    </location>
</feature>
<keyword evidence="6 9" id="KW-0472">Membrane</keyword>
<dbReference type="InterPro" id="IPR000727">
    <property type="entry name" value="T_SNARE_dom"/>
</dbReference>
<evidence type="ECO:0000256" key="2">
    <source>
        <dbReference type="ARBA" id="ARBA00009063"/>
    </source>
</evidence>
<evidence type="ECO:0000256" key="8">
    <source>
        <dbReference type="SAM" id="Coils"/>
    </source>
</evidence>
<evidence type="ECO:0000256" key="7">
    <source>
        <dbReference type="RuleBase" id="RU003858"/>
    </source>
</evidence>
<accession>A0A0G4FXD6</accession>
<dbReference type="GO" id="GO:0048278">
    <property type="term" value="P:vesicle docking"/>
    <property type="evidence" value="ECO:0007669"/>
    <property type="project" value="TreeGrafter"/>
</dbReference>
<feature type="coiled-coil region" evidence="8">
    <location>
        <begin position="105"/>
        <end position="135"/>
    </location>
</feature>
<evidence type="ECO:0000256" key="3">
    <source>
        <dbReference type="ARBA" id="ARBA00022448"/>
    </source>
</evidence>
<dbReference type="InterPro" id="IPR045242">
    <property type="entry name" value="Syntaxin"/>
</dbReference>
<dbReference type="Pfam" id="PF00804">
    <property type="entry name" value="Syntaxin"/>
    <property type="match status" value="1"/>
</dbReference>
<dbReference type="VEuPathDB" id="CryptoDB:Vbra_6052"/>
<evidence type="ECO:0000256" key="6">
    <source>
        <dbReference type="ARBA" id="ARBA00023136"/>
    </source>
</evidence>
<dbReference type="GO" id="GO:0005886">
    <property type="term" value="C:plasma membrane"/>
    <property type="evidence" value="ECO:0007669"/>
    <property type="project" value="TreeGrafter"/>
</dbReference>
<gene>
    <name evidence="11" type="ORF">Vbra_6052</name>
</gene>
<dbReference type="CDD" id="cd15848">
    <property type="entry name" value="SNARE_syntaxin1-like"/>
    <property type="match status" value="1"/>
</dbReference>
<dbReference type="GO" id="GO:0012505">
    <property type="term" value="C:endomembrane system"/>
    <property type="evidence" value="ECO:0007669"/>
    <property type="project" value="TreeGrafter"/>
</dbReference>
<keyword evidence="12" id="KW-1185">Reference proteome</keyword>
<dbReference type="InterPro" id="IPR006011">
    <property type="entry name" value="Syntaxin_N"/>
</dbReference>
<sequence>MVDRLNELRDLARQKNVAVPPLGPASAGRDLEAQRADAGGTGGAGGAEQDASFMADYFQKIGRLKTSIGTVRHNVDKIRSLKQAAIQATSPENEKEISNQLEGLLEETNKQNTVIKKALEEMKQENTAFAQKNRDSSEARIRENMHSALMRKFREILTEYQAVQTEFKQDVKTKVSRQVRIVYPEASDADVSAIVDAGDMSSAAVIRARIGGGHESLKGALSDLQDKYRDIRKLEQSVAELHQMFVELATLVEAQGELLDQIEYSVNSAAEYAKKGEQELVQARKFQERARRNMCCLTVILLVIVIIILLPILLTTR</sequence>
<dbReference type="EMBL" id="CDMY01000520">
    <property type="protein sequence ID" value="CEM20068.1"/>
    <property type="molecule type" value="Genomic_DNA"/>
</dbReference>
<evidence type="ECO:0000259" key="10">
    <source>
        <dbReference type="PROSITE" id="PS50192"/>
    </source>
</evidence>
<reference evidence="11 12" key="1">
    <citation type="submission" date="2014-11" db="EMBL/GenBank/DDBJ databases">
        <authorList>
            <person name="Zhu J."/>
            <person name="Qi W."/>
            <person name="Song R."/>
        </authorList>
    </citation>
    <scope>NUCLEOTIDE SEQUENCE [LARGE SCALE GENOMIC DNA]</scope>
</reference>
<evidence type="ECO:0000256" key="4">
    <source>
        <dbReference type="ARBA" id="ARBA00022692"/>
    </source>
</evidence>
<dbReference type="PANTHER" id="PTHR19957:SF307">
    <property type="entry name" value="PROTEIN SSO1-RELATED"/>
    <property type="match status" value="1"/>
</dbReference>
<dbReference type="SMART" id="SM00503">
    <property type="entry name" value="SynN"/>
    <property type="match status" value="1"/>
</dbReference>
<evidence type="ECO:0000256" key="1">
    <source>
        <dbReference type="ARBA" id="ARBA00004211"/>
    </source>
</evidence>
<dbReference type="PANTHER" id="PTHR19957">
    <property type="entry name" value="SYNTAXIN"/>
    <property type="match status" value="1"/>
</dbReference>
<dbReference type="SMART" id="SM00397">
    <property type="entry name" value="t_SNARE"/>
    <property type="match status" value="1"/>
</dbReference>
<name>A0A0G4FXD6_VITBC</name>
<dbReference type="STRING" id="1169540.A0A0G4FXD6"/>
<keyword evidence="8" id="KW-0175">Coiled coil</keyword>
<dbReference type="Gene3D" id="1.20.58.70">
    <property type="match status" value="1"/>
</dbReference>
<dbReference type="FunFam" id="1.20.5.110:FF:000008">
    <property type="entry name" value="Syntaxin 132"/>
    <property type="match status" value="1"/>
</dbReference>
<dbReference type="PROSITE" id="PS00914">
    <property type="entry name" value="SYNTAXIN"/>
    <property type="match status" value="1"/>
</dbReference>
<comment type="similarity">
    <text evidence="2 7">Belongs to the syntaxin family.</text>
</comment>
<dbReference type="PhylomeDB" id="A0A0G4FXD6"/>
<proteinExistence type="inferred from homology"/>
<dbReference type="OrthoDB" id="10255013at2759"/>
<dbReference type="InterPro" id="IPR010989">
    <property type="entry name" value="SNARE"/>
</dbReference>
<dbReference type="SUPFAM" id="SSF47661">
    <property type="entry name" value="t-snare proteins"/>
    <property type="match status" value="1"/>
</dbReference>
<dbReference type="Gene3D" id="1.20.5.110">
    <property type="match status" value="1"/>
</dbReference>
<evidence type="ECO:0000313" key="12">
    <source>
        <dbReference type="Proteomes" id="UP000041254"/>
    </source>
</evidence>
<keyword evidence="5 9" id="KW-1133">Transmembrane helix</keyword>
<keyword evidence="4 9" id="KW-0812">Transmembrane</keyword>
<organism evidence="11 12">
    <name type="scientific">Vitrella brassicaformis (strain CCMP3155)</name>
    <dbReference type="NCBI Taxonomy" id="1169540"/>
    <lineage>
        <taxon>Eukaryota</taxon>
        <taxon>Sar</taxon>
        <taxon>Alveolata</taxon>
        <taxon>Colpodellida</taxon>
        <taxon>Vitrellaceae</taxon>
        <taxon>Vitrella</taxon>
    </lineage>
</organism>
<evidence type="ECO:0000313" key="11">
    <source>
        <dbReference type="EMBL" id="CEM20068.1"/>
    </source>
</evidence>
<keyword evidence="3" id="KW-0813">Transport</keyword>
<dbReference type="GO" id="GO:0000149">
    <property type="term" value="F:SNARE binding"/>
    <property type="evidence" value="ECO:0007669"/>
    <property type="project" value="TreeGrafter"/>
</dbReference>
<dbReference type="GO" id="GO:0006886">
    <property type="term" value="P:intracellular protein transport"/>
    <property type="evidence" value="ECO:0007669"/>
    <property type="project" value="InterPro"/>
</dbReference>
<protein>
    <recommendedName>
        <fullName evidence="10">t-SNARE coiled-coil homology domain-containing protein</fullName>
    </recommendedName>
</protein>
<dbReference type="GO" id="GO:0006906">
    <property type="term" value="P:vesicle fusion"/>
    <property type="evidence" value="ECO:0007669"/>
    <property type="project" value="TreeGrafter"/>
</dbReference>
<feature type="transmembrane region" description="Helical" evidence="9">
    <location>
        <begin position="294"/>
        <end position="314"/>
    </location>
</feature>
<comment type="subcellular location">
    <subcellularLocation>
        <location evidence="1">Membrane</location>
        <topology evidence="1">Single-pass type IV membrane protein</topology>
    </subcellularLocation>
</comment>
<dbReference type="GO" id="GO:0031201">
    <property type="term" value="C:SNARE complex"/>
    <property type="evidence" value="ECO:0007669"/>
    <property type="project" value="TreeGrafter"/>
</dbReference>
<evidence type="ECO:0000256" key="9">
    <source>
        <dbReference type="SAM" id="Phobius"/>
    </source>
</evidence>
<dbReference type="OMA" id="RWICFIL"/>
<dbReference type="Proteomes" id="UP000041254">
    <property type="component" value="Unassembled WGS sequence"/>
</dbReference>
<dbReference type="GO" id="GO:0006887">
    <property type="term" value="P:exocytosis"/>
    <property type="evidence" value="ECO:0007669"/>
    <property type="project" value="TreeGrafter"/>
</dbReference>
<dbReference type="Pfam" id="PF05739">
    <property type="entry name" value="SNARE"/>
    <property type="match status" value="1"/>
</dbReference>
<dbReference type="InterPro" id="IPR006012">
    <property type="entry name" value="Syntaxin/epimorphin_CS"/>
</dbReference>